<organism evidence="9 10">
    <name type="scientific">Crepidotus variabilis</name>
    <dbReference type="NCBI Taxonomy" id="179855"/>
    <lineage>
        <taxon>Eukaryota</taxon>
        <taxon>Fungi</taxon>
        <taxon>Dikarya</taxon>
        <taxon>Basidiomycota</taxon>
        <taxon>Agaricomycotina</taxon>
        <taxon>Agaricomycetes</taxon>
        <taxon>Agaricomycetidae</taxon>
        <taxon>Agaricales</taxon>
        <taxon>Agaricineae</taxon>
        <taxon>Crepidotaceae</taxon>
        <taxon>Crepidotus</taxon>
    </lineage>
</organism>
<evidence type="ECO:0000256" key="1">
    <source>
        <dbReference type="ARBA" id="ARBA00004123"/>
    </source>
</evidence>
<keyword evidence="9" id="KW-0378">Hydrolase</keyword>
<dbReference type="InterPro" id="IPR027417">
    <property type="entry name" value="P-loop_NTPase"/>
</dbReference>
<evidence type="ECO:0000259" key="8">
    <source>
        <dbReference type="PROSITE" id="PS50162"/>
    </source>
</evidence>
<evidence type="ECO:0000256" key="4">
    <source>
        <dbReference type="ARBA" id="ARBA00022840"/>
    </source>
</evidence>
<comment type="caution">
    <text evidence="9">The sequence shown here is derived from an EMBL/GenBank/DDBJ whole genome shotgun (WGS) entry which is preliminary data.</text>
</comment>
<keyword evidence="5" id="KW-0234">DNA repair</keyword>
<dbReference type="InterPro" id="IPR013632">
    <property type="entry name" value="Rad51_C"/>
</dbReference>
<dbReference type="OrthoDB" id="5957327at2759"/>
<dbReference type="PANTHER" id="PTHR46239">
    <property type="entry name" value="DNA REPAIR PROTEIN RAD51 HOMOLOG 3 RAD51C"/>
    <property type="match status" value="1"/>
</dbReference>
<dbReference type="InterPro" id="IPR052093">
    <property type="entry name" value="HR_Repair_Mediator"/>
</dbReference>
<dbReference type="SUPFAM" id="SSF52540">
    <property type="entry name" value="P-loop containing nucleoside triphosphate hydrolases"/>
    <property type="match status" value="1"/>
</dbReference>
<dbReference type="GO" id="GO:0005657">
    <property type="term" value="C:replication fork"/>
    <property type="evidence" value="ECO:0007669"/>
    <property type="project" value="TreeGrafter"/>
</dbReference>
<evidence type="ECO:0000256" key="7">
    <source>
        <dbReference type="ARBA" id="ARBA00040674"/>
    </source>
</evidence>
<keyword evidence="6" id="KW-0539">Nucleus</keyword>
<proteinExistence type="predicted"/>
<accession>A0A9P6EG22</accession>
<feature type="domain" description="RecA family profile 1" evidence="8">
    <location>
        <begin position="78"/>
        <end position="242"/>
    </location>
</feature>
<dbReference type="GO" id="GO:0033065">
    <property type="term" value="C:Rad51C-XRCC3 complex"/>
    <property type="evidence" value="ECO:0007669"/>
    <property type="project" value="TreeGrafter"/>
</dbReference>
<comment type="subcellular location">
    <subcellularLocation>
        <location evidence="1">Nucleus</location>
    </subcellularLocation>
</comment>
<dbReference type="EMBL" id="MU157853">
    <property type="protein sequence ID" value="KAF9528441.1"/>
    <property type="molecule type" value="Genomic_DNA"/>
</dbReference>
<evidence type="ECO:0000256" key="5">
    <source>
        <dbReference type="ARBA" id="ARBA00023204"/>
    </source>
</evidence>
<dbReference type="GO" id="GO:0008821">
    <property type="term" value="F:crossover junction DNA endonuclease activity"/>
    <property type="evidence" value="ECO:0007669"/>
    <property type="project" value="TreeGrafter"/>
</dbReference>
<dbReference type="AlphaFoldDB" id="A0A9P6EG22"/>
<dbReference type="GO" id="GO:0033063">
    <property type="term" value="C:Rad51B-Rad51C-Rad51D-XRCC2 complex"/>
    <property type="evidence" value="ECO:0007669"/>
    <property type="project" value="TreeGrafter"/>
</dbReference>
<dbReference type="GO" id="GO:0000400">
    <property type="term" value="F:four-way junction DNA binding"/>
    <property type="evidence" value="ECO:0007669"/>
    <property type="project" value="TreeGrafter"/>
</dbReference>
<dbReference type="PROSITE" id="PS50162">
    <property type="entry name" value="RECA_2"/>
    <property type="match status" value="1"/>
</dbReference>
<dbReference type="GO" id="GO:0005524">
    <property type="term" value="F:ATP binding"/>
    <property type="evidence" value="ECO:0007669"/>
    <property type="project" value="UniProtKB-KW"/>
</dbReference>
<reference evidence="9" key="1">
    <citation type="submission" date="2020-11" db="EMBL/GenBank/DDBJ databases">
        <authorList>
            <consortium name="DOE Joint Genome Institute"/>
            <person name="Ahrendt S."/>
            <person name="Riley R."/>
            <person name="Andreopoulos W."/>
            <person name="Labutti K."/>
            <person name="Pangilinan J."/>
            <person name="Ruiz-Duenas F.J."/>
            <person name="Barrasa J.M."/>
            <person name="Sanchez-Garcia M."/>
            <person name="Camarero S."/>
            <person name="Miyauchi S."/>
            <person name="Serrano A."/>
            <person name="Linde D."/>
            <person name="Babiker R."/>
            <person name="Drula E."/>
            <person name="Ayuso-Fernandez I."/>
            <person name="Pacheco R."/>
            <person name="Padilla G."/>
            <person name="Ferreira P."/>
            <person name="Barriuso J."/>
            <person name="Kellner H."/>
            <person name="Castanera R."/>
            <person name="Alfaro M."/>
            <person name="Ramirez L."/>
            <person name="Pisabarro A.G."/>
            <person name="Kuo A."/>
            <person name="Tritt A."/>
            <person name="Lipzen A."/>
            <person name="He G."/>
            <person name="Yan M."/>
            <person name="Ng V."/>
            <person name="Cullen D."/>
            <person name="Martin F."/>
            <person name="Rosso M.-N."/>
            <person name="Henrissat B."/>
            <person name="Hibbett D."/>
            <person name="Martinez A.T."/>
            <person name="Grigoriev I.V."/>
        </authorList>
    </citation>
    <scope>NUCLEOTIDE SEQUENCE</scope>
    <source>
        <strain evidence="9">CBS 506.95</strain>
    </source>
</reference>
<dbReference type="GO" id="GO:0007131">
    <property type="term" value="P:reciprocal meiotic recombination"/>
    <property type="evidence" value="ECO:0007669"/>
    <property type="project" value="TreeGrafter"/>
</dbReference>
<dbReference type="GO" id="GO:0140664">
    <property type="term" value="F:ATP-dependent DNA damage sensor activity"/>
    <property type="evidence" value="ECO:0007669"/>
    <property type="project" value="InterPro"/>
</dbReference>
<evidence type="ECO:0000313" key="10">
    <source>
        <dbReference type="Proteomes" id="UP000807306"/>
    </source>
</evidence>
<dbReference type="Gene3D" id="3.40.50.300">
    <property type="entry name" value="P-loop containing nucleotide triphosphate hydrolases"/>
    <property type="match status" value="1"/>
</dbReference>
<evidence type="ECO:0000256" key="2">
    <source>
        <dbReference type="ARBA" id="ARBA00022741"/>
    </source>
</evidence>
<dbReference type="Pfam" id="PF08423">
    <property type="entry name" value="Rad51"/>
    <property type="match status" value="1"/>
</dbReference>
<keyword evidence="2" id="KW-0547">Nucleotide-binding</keyword>
<evidence type="ECO:0000256" key="3">
    <source>
        <dbReference type="ARBA" id="ARBA00022763"/>
    </source>
</evidence>
<evidence type="ECO:0000313" key="9">
    <source>
        <dbReference type="EMBL" id="KAF9528441.1"/>
    </source>
</evidence>
<keyword evidence="10" id="KW-1185">Reference proteome</keyword>
<name>A0A9P6EG22_9AGAR</name>
<evidence type="ECO:0000256" key="6">
    <source>
        <dbReference type="ARBA" id="ARBA00023242"/>
    </source>
</evidence>
<sequence length="321" mass="34913">MASKRSLLSLNLPKEIIGLLTRNGYETVQDIRDSSPEKIASELGIPLSKVEAIVVTFQSQAQTASVPLSQPASQLLHTPLKVKTNSRPLDALLDGGLARGNILEISGPPGSPKETILMDMVVSFAKANEDVLFIDCSNMTSASTLAEVLRKASADEKDIARRVHYLNIYSVAELLLFFRQLSNILSTTHSEVSLLVFGSLSFPFQGHNLAFGQKSAFLEQAKQTFSKLCATRRISIVTTSQLSTKMVNADGSRGTFDSGGKGIMLPQLGSAYLVDGKSWRITACPNDPTTGFLKLLSSPKHRTGYKPERLERYVLVNGNIL</sequence>
<keyword evidence="4" id="KW-0067">ATP-binding</keyword>
<dbReference type="InterPro" id="IPR020588">
    <property type="entry name" value="RecA_ATP-bd"/>
</dbReference>
<protein>
    <recommendedName>
        <fullName evidence="7">DNA repair protein RAD51 homolog 3</fullName>
    </recommendedName>
</protein>
<dbReference type="Proteomes" id="UP000807306">
    <property type="component" value="Unassembled WGS sequence"/>
</dbReference>
<gene>
    <name evidence="9" type="ORF">CPB83DRAFT_854625</name>
</gene>
<keyword evidence="3" id="KW-0227">DNA damage</keyword>
<dbReference type="PANTHER" id="PTHR46239:SF1">
    <property type="entry name" value="DNA REPAIR PROTEIN RAD51 HOMOLOG 3"/>
    <property type="match status" value="1"/>
</dbReference>
<dbReference type="GO" id="GO:0000707">
    <property type="term" value="P:meiotic DNA recombinase assembly"/>
    <property type="evidence" value="ECO:0007669"/>
    <property type="project" value="TreeGrafter"/>
</dbReference>